<keyword evidence="1" id="KW-0812">Transmembrane</keyword>
<feature type="transmembrane region" description="Helical" evidence="1">
    <location>
        <begin position="497"/>
        <end position="520"/>
    </location>
</feature>
<sequence length="1140" mass="126150">MWLTAWKCVLARKLEGLWRKAVSPVNHFLCISKSEGIQNLFGMNRLLTWFAHNSVAANVLMIFILVMGYLSIPDTRKELIPNVSLERIAIQAAYPGASPFEVEEAVCKRIESAVYDIEGMVDLISHASKGNCSVQLDVDFGYDTRVMLEEVKSRVGGISGFPPEVQRPVVKELKVRNRVATLVISGETEEWVLKKIATRIRDDLLTNPLVSVVDLENVRPYEVSVQVSESSLQQYGLSLAEVASIVRDTSQNMPGGTLNTASGDVLLQTEGKVETTDGFDSIILRAKPDGGRLRLSDLAVVVDGFQYGNTRATFNGEPAVSLEVYRVGKQNIVDVAEVVKEYVAQPTSYIPPGISLYIWQDDSKHFASRISLLLTNAAQGLALLFVALMLFLHWRISLWVSVGIPIAFMGAFWLLPVMGGSINVISLFAFILVLGIVVDDAIIVGESIYSQQRQGLIGVAASVAGVKNVSKPIVFAVLTTIIAFVPLLYLPGPEGKLMQVIPIVVISTLVFSLVESLLILPAHLAQSSITERDHQSGFQQKFARGLERFIERFYRPFLSFILRWNLASLLAFIAVFIVAGSLLSGGWLKMVLFSEIEGDVAVASVAFSEGTPSGVTRKAVDRIEQAALQLSKELEQEVGTPQIGQVLAVVAPRQKVSNADSQNQEHRGNVSIEFVASKNRKVNGKAVLSRWREKVGDIQGALELRFESNLNSPVPDFAINFYGASLSTLKSVTEDVKKQLIEYRGVYEIRDSLQSGRKQVAIQMRPAARDLGLTLSDVGQQVQQAFHGIEVQSFYRNEDEVKVMVRYPDRARDSLWHLENMHIRLADGSTTPLLHVAEIEDGTGAPTIKRIDRKRVVTVTAFVDNNEASVAKVMTELEQSVLKDLALKYPDIRWGITGKQKTTQEFFHMMGKSYLFALIIMYLLMAVLFGSYSQPLMVMYAIPFGVIGSLLGHWITGVDITLWSFVGVIAVSGIVINDNLVLVDFINVKRREGVPLVDAIRDAGVAKFRPIILTSLTTFVGLMPIILETSVQAQFLIPMAVSLSFGVLFATFISLILVPAAYLTLNQVNGWASRLLGKLRAWFSLRKEWEVDIEQAYQEGFRQGFNRKPFDSHHFTNEVLTASWEAGWADGSSEYELHSG</sequence>
<proteinExistence type="predicted"/>
<feature type="transmembrane region" description="Helical" evidence="1">
    <location>
        <begin position="938"/>
        <end position="955"/>
    </location>
</feature>
<dbReference type="EMBL" id="VHSG01000041">
    <property type="protein sequence ID" value="TQV66504.1"/>
    <property type="molecule type" value="Genomic_DNA"/>
</dbReference>
<feature type="transmembrane region" description="Helical" evidence="1">
    <location>
        <begin position="1039"/>
        <end position="1065"/>
    </location>
</feature>
<dbReference type="GO" id="GO:0005886">
    <property type="term" value="C:plasma membrane"/>
    <property type="evidence" value="ECO:0007669"/>
    <property type="project" value="TreeGrafter"/>
</dbReference>
<dbReference type="SUPFAM" id="SSF82714">
    <property type="entry name" value="Multidrug efflux transporter AcrB TolC docking domain, DN and DC subdomains"/>
    <property type="match status" value="2"/>
</dbReference>
<keyword evidence="3" id="KW-1185">Reference proteome</keyword>
<dbReference type="Gene3D" id="3.30.70.1430">
    <property type="entry name" value="Multidrug efflux transporter AcrB pore domain"/>
    <property type="match status" value="2"/>
</dbReference>
<dbReference type="AlphaFoldDB" id="A0A545SNH4"/>
<dbReference type="Gene3D" id="3.30.70.1440">
    <property type="entry name" value="Multidrug efflux transporter AcrB pore domain"/>
    <property type="match status" value="1"/>
</dbReference>
<evidence type="ECO:0000313" key="2">
    <source>
        <dbReference type="EMBL" id="TQV66504.1"/>
    </source>
</evidence>
<protein>
    <submittedName>
        <fullName evidence="2">Efflux RND transporter permease subunit</fullName>
    </submittedName>
</protein>
<dbReference type="InterPro" id="IPR001036">
    <property type="entry name" value="Acrflvin-R"/>
</dbReference>
<dbReference type="Gene3D" id="1.20.1640.10">
    <property type="entry name" value="Multidrug efflux transporter AcrB transmembrane domain"/>
    <property type="match status" value="2"/>
</dbReference>
<dbReference type="GO" id="GO:0042910">
    <property type="term" value="F:xenobiotic transmembrane transporter activity"/>
    <property type="evidence" value="ECO:0007669"/>
    <property type="project" value="TreeGrafter"/>
</dbReference>
<organism evidence="2 3">
    <name type="scientific">Exilibacterium tricleocarpae</name>
    <dbReference type="NCBI Taxonomy" id="2591008"/>
    <lineage>
        <taxon>Bacteria</taxon>
        <taxon>Pseudomonadati</taxon>
        <taxon>Pseudomonadota</taxon>
        <taxon>Gammaproteobacteria</taxon>
        <taxon>Cellvibrionales</taxon>
        <taxon>Cellvibrionaceae</taxon>
        <taxon>Exilibacterium</taxon>
    </lineage>
</organism>
<keyword evidence="1" id="KW-1133">Transmembrane helix</keyword>
<feature type="transmembrane region" description="Helical" evidence="1">
    <location>
        <begin position="962"/>
        <end position="988"/>
    </location>
</feature>
<dbReference type="Pfam" id="PF00873">
    <property type="entry name" value="ACR_tran"/>
    <property type="match status" value="1"/>
</dbReference>
<feature type="transmembrane region" description="Helical" evidence="1">
    <location>
        <begin position="914"/>
        <end position="932"/>
    </location>
</feature>
<feature type="transmembrane region" description="Helical" evidence="1">
    <location>
        <begin position="370"/>
        <end position="392"/>
    </location>
</feature>
<gene>
    <name evidence="2" type="ORF">FKG94_27110</name>
</gene>
<reference evidence="2 3" key="1">
    <citation type="submission" date="2019-06" db="EMBL/GenBank/DDBJ databases">
        <title>Whole genome sequence for Cellvibrionaceae sp. R142.</title>
        <authorList>
            <person name="Wang G."/>
        </authorList>
    </citation>
    <scope>NUCLEOTIDE SEQUENCE [LARGE SCALE GENOMIC DNA]</scope>
    <source>
        <strain evidence="2 3">R142</strain>
    </source>
</reference>
<feature type="transmembrane region" description="Helical" evidence="1">
    <location>
        <begin position="427"/>
        <end position="449"/>
    </location>
</feature>
<accession>A0A545SNH4</accession>
<feature type="transmembrane region" description="Helical" evidence="1">
    <location>
        <begin position="1008"/>
        <end position="1027"/>
    </location>
</feature>
<feature type="transmembrane region" description="Helical" evidence="1">
    <location>
        <begin position="561"/>
        <end position="583"/>
    </location>
</feature>
<dbReference type="InterPro" id="IPR027463">
    <property type="entry name" value="AcrB_DN_DC_subdom"/>
</dbReference>
<name>A0A545SNH4_9GAMM</name>
<dbReference type="OrthoDB" id="5287122at2"/>
<feature type="transmembrane region" description="Helical" evidence="1">
    <location>
        <begin position="398"/>
        <end position="415"/>
    </location>
</feature>
<dbReference type="Proteomes" id="UP000319732">
    <property type="component" value="Unassembled WGS sequence"/>
</dbReference>
<comment type="caution">
    <text evidence="2">The sequence shown here is derived from an EMBL/GenBank/DDBJ whole genome shotgun (WGS) entry which is preliminary data.</text>
</comment>
<keyword evidence="1" id="KW-0472">Membrane</keyword>
<evidence type="ECO:0000313" key="3">
    <source>
        <dbReference type="Proteomes" id="UP000319732"/>
    </source>
</evidence>
<dbReference type="Gene3D" id="3.30.70.1320">
    <property type="entry name" value="Multidrug efflux transporter AcrB pore domain like"/>
    <property type="match status" value="1"/>
</dbReference>
<evidence type="ECO:0000256" key="1">
    <source>
        <dbReference type="SAM" id="Phobius"/>
    </source>
</evidence>
<dbReference type="SUPFAM" id="SSF82866">
    <property type="entry name" value="Multidrug efflux transporter AcrB transmembrane domain"/>
    <property type="match status" value="2"/>
</dbReference>
<dbReference type="PRINTS" id="PR00702">
    <property type="entry name" value="ACRIFLAVINRP"/>
</dbReference>
<dbReference type="PANTHER" id="PTHR32063:SF33">
    <property type="entry name" value="RND SUPERFAMILY EFFLUX PUMP PERMEASE COMPONENT"/>
    <property type="match status" value="1"/>
</dbReference>
<feature type="transmembrane region" description="Helical" evidence="1">
    <location>
        <begin position="49"/>
        <end position="70"/>
    </location>
</feature>
<dbReference type="SUPFAM" id="SSF82693">
    <property type="entry name" value="Multidrug efflux transporter AcrB pore domain, PN1, PN2, PC1 and PC2 subdomains"/>
    <property type="match status" value="2"/>
</dbReference>
<feature type="transmembrane region" description="Helical" evidence="1">
    <location>
        <begin position="469"/>
        <end position="490"/>
    </location>
</feature>
<dbReference type="Gene3D" id="3.30.2090.10">
    <property type="entry name" value="Multidrug efflux transporter AcrB TolC docking domain, DN and DC subdomains"/>
    <property type="match status" value="2"/>
</dbReference>
<dbReference type="PANTHER" id="PTHR32063">
    <property type="match status" value="1"/>
</dbReference>